<feature type="transmembrane region" description="Helical" evidence="1">
    <location>
        <begin position="332"/>
        <end position="351"/>
    </location>
</feature>
<keyword evidence="1" id="KW-0472">Membrane</keyword>
<feature type="transmembrane region" description="Helical" evidence="1">
    <location>
        <begin position="12"/>
        <end position="29"/>
    </location>
</feature>
<feature type="transmembrane region" description="Helical" evidence="1">
    <location>
        <begin position="429"/>
        <end position="449"/>
    </location>
</feature>
<dbReference type="Gene3D" id="1.20.1640.10">
    <property type="entry name" value="Multidrug efflux transporter AcrB transmembrane domain"/>
    <property type="match status" value="2"/>
</dbReference>
<reference evidence="2 3" key="1">
    <citation type="submission" date="2017-06" db="EMBL/GenBank/DDBJ databases">
        <title>Isolation and characterization of a thermophilic and butanogenic Thermoanaerobacterium thermosaccharolyticum M5 capable of efficient degradation of hemicellulose.</title>
        <authorList>
            <person name="Xin F."/>
            <person name="Jiang Y."/>
        </authorList>
    </citation>
    <scope>NUCLEOTIDE SEQUENCE [LARGE SCALE GENOMIC DNA]</scope>
    <source>
        <strain evidence="2 3">M5</strain>
    </source>
</reference>
<keyword evidence="1" id="KW-1133">Transmembrane helix</keyword>
<feature type="transmembrane region" description="Helical" evidence="1">
    <location>
        <begin position="963"/>
        <end position="982"/>
    </location>
</feature>
<feature type="transmembrane region" description="Helical" evidence="1">
    <location>
        <begin position="920"/>
        <end position="942"/>
    </location>
</feature>
<protein>
    <submittedName>
        <fullName evidence="2">Multidrug ABC transporter</fullName>
    </submittedName>
</protein>
<organism evidence="2 3">
    <name type="scientific">Thermoanaerobacterium thermosaccharolyticum</name>
    <name type="common">Clostridium thermosaccharolyticum</name>
    <dbReference type="NCBI Taxonomy" id="1517"/>
    <lineage>
        <taxon>Bacteria</taxon>
        <taxon>Bacillati</taxon>
        <taxon>Bacillota</taxon>
        <taxon>Clostridia</taxon>
        <taxon>Thermoanaerobacterales</taxon>
        <taxon>Thermoanaerobacteraceae</taxon>
        <taxon>Thermoanaerobacterium</taxon>
    </lineage>
</organism>
<dbReference type="Proteomes" id="UP000215301">
    <property type="component" value="Unassembled WGS sequence"/>
</dbReference>
<feature type="transmembrane region" description="Helical" evidence="1">
    <location>
        <begin position="994"/>
        <end position="1020"/>
    </location>
</feature>
<sequence length="1043" mass="112574">MGIIDTAIKRPVTAFMAVVLVFILGFVSITKMNVDLLPDIKYPAVAVVTTYTGASSEEIESLITDPIENQLAGMQNVQSISSSSQTNASIVTINFNWGTNLDSAMTDVRDKINIVKNSLPDGASDPTIVKFDISSMPVITYGLTGNDNQLLMKQVAEDVIQKKLETVPGVASVNISGGVDRQIRVLVSPEKMNGYGINFNQVIQALQSNNVNLPAGTVDYGSRELMVRTMGEFQSVDDIKNIPIANKQGSIIRLRDIADVEDATADVTSYSRINKSPGLVIQVQKASDANTVTVANNVKKELESLQKQLPKGMTLYKISDESEYINDSINTLISHGIIGALLAVIIIYLFLHSFSSTLVVATSIPISLISTFILMYFSGMTLNIMSLGGLAMAIGRLEDDAIVVLENIHYHRQQGMNAFEAATIGAKEMFLSITASTLTTVVVFLPVIFVNGISGVLFKELSLTITFALLSSLVCAMTIVPLLSSRLVKVSTVDSGNKSFFGRIFYRMDKTYNTVEKKYGNLLKWSLNHKKTVILSIIGLLIISIAAIPLVGTEFFPTTDEGQISISIQYPIGTKLEKTDQLVKTIENKIASIKEVSMYSSQVGTSSSGGLSGSSSSSSESASISVRLVPLSDRKRSTDEIAEELRQKIGQVPGAKIVVNSVSQTGSAGGSSHPIQIALKGDDFDTLQNLADRVKTTVEKVQGTRNVETSFEEGRPELEIVIDKDKASSYGLDANQIGQLIRTSIAGATATKYKVAGTEIDVNVQLDELSTKTFEDLENFSLLTASGVNVPIKDIAKFNITEGQNVIQHEDRTRIAYVTADIFGRSLGSVMNDIEASVSSMNLPEGYTVSFEGQNKDMQDSFAQLGQALLLSIVLVFVVMAAEFESLIHPFTIMFSIPLCIIGIVFGLLISGWALSIPAFLGIIMVVGIAVSNGILLVDYINKLRERGKNVTDAILEAGPRRLRPIIMTATSTILGMLPIALGVGSGSEIEAPLAVSAIGGLTTSTLLTLILVPVLYSLFDNMRNKTKDRFSTLKARFSKKAV</sequence>
<dbReference type="SUPFAM" id="SSF82714">
    <property type="entry name" value="Multidrug efflux transporter AcrB TolC docking domain, DN and DC subdomains"/>
    <property type="match status" value="2"/>
</dbReference>
<dbReference type="SUPFAM" id="SSF82866">
    <property type="entry name" value="Multidrug efflux transporter AcrB transmembrane domain"/>
    <property type="match status" value="2"/>
</dbReference>
<dbReference type="Pfam" id="PF00873">
    <property type="entry name" value="ACR_tran"/>
    <property type="match status" value="1"/>
</dbReference>
<dbReference type="Gene3D" id="3.30.70.1430">
    <property type="entry name" value="Multidrug efflux transporter AcrB pore domain"/>
    <property type="match status" value="2"/>
</dbReference>
<dbReference type="EMBL" id="NKHD01000014">
    <property type="protein sequence ID" value="OXT08506.1"/>
    <property type="molecule type" value="Genomic_DNA"/>
</dbReference>
<dbReference type="Gene3D" id="3.30.2090.10">
    <property type="entry name" value="Multidrug efflux transporter AcrB TolC docking domain, DN and DC subdomains"/>
    <property type="match status" value="2"/>
</dbReference>
<dbReference type="InterPro" id="IPR027463">
    <property type="entry name" value="AcrB_DN_DC_subdom"/>
</dbReference>
<accession>A0A231VLE4</accession>
<dbReference type="AlphaFoldDB" id="A0A231VLE4"/>
<dbReference type="Gene3D" id="3.30.70.1320">
    <property type="entry name" value="Multidrug efflux transporter AcrB pore domain like"/>
    <property type="match status" value="1"/>
</dbReference>
<evidence type="ECO:0000256" key="1">
    <source>
        <dbReference type="SAM" id="Phobius"/>
    </source>
</evidence>
<dbReference type="GO" id="GO:0005886">
    <property type="term" value="C:plasma membrane"/>
    <property type="evidence" value="ECO:0007669"/>
    <property type="project" value="TreeGrafter"/>
</dbReference>
<evidence type="ECO:0000313" key="3">
    <source>
        <dbReference type="Proteomes" id="UP000215301"/>
    </source>
</evidence>
<feature type="transmembrane region" description="Helical" evidence="1">
    <location>
        <begin position="865"/>
        <end position="884"/>
    </location>
</feature>
<dbReference type="RefSeq" id="WP_094044572.1">
    <property type="nucleotide sequence ID" value="NZ_NKHD01000014.1"/>
</dbReference>
<keyword evidence="1" id="KW-0812">Transmembrane</keyword>
<dbReference type="Gene3D" id="3.30.70.1440">
    <property type="entry name" value="Multidrug efflux transporter AcrB pore domain"/>
    <property type="match status" value="1"/>
</dbReference>
<dbReference type="GO" id="GO:0042910">
    <property type="term" value="F:xenobiotic transmembrane transporter activity"/>
    <property type="evidence" value="ECO:0007669"/>
    <property type="project" value="TreeGrafter"/>
</dbReference>
<feature type="transmembrane region" description="Helical" evidence="1">
    <location>
        <begin position="533"/>
        <end position="552"/>
    </location>
</feature>
<evidence type="ECO:0000313" key="2">
    <source>
        <dbReference type="EMBL" id="OXT08506.1"/>
    </source>
</evidence>
<dbReference type="InterPro" id="IPR001036">
    <property type="entry name" value="Acrflvin-R"/>
</dbReference>
<feature type="transmembrane region" description="Helical" evidence="1">
    <location>
        <begin position="461"/>
        <end position="483"/>
    </location>
</feature>
<proteinExistence type="predicted"/>
<dbReference type="PANTHER" id="PTHR32063:SF0">
    <property type="entry name" value="SWARMING MOTILITY PROTEIN SWRC"/>
    <property type="match status" value="1"/>
</dbReference>
<feature type="transmembrane region" description="Helical" evidence="1">
    <location>
        <begin position="358"/>
        <end position="378"/>
    </location>
</feature>
<dbReference type="SUPFAM" id="SSF82693">
    <property type="entry name" value="Multidrug efflux transporter AcrB pore domain, PN1, PN2, PC1 and PC2 subdomains"/>
    <property type="match status" value="3"/>
</dbReference>
<feature type="transmembrane region" description="Helical" evidence="1">
    <location>
        <begin position="891"/>
        <end position="914"/>
    </location>
</feature>
<name>A0A231VLE4_THETR</name>
<dbReference type="PANTHER" id="PTHR32063">
    <property type="match status" value="1"/>
</dbReference>
<comment type="caution">
    <text evidence="2">The sequence shown here is derived from an EMBL/GenBank/DDBJ whole genome shotgun (WGS) entry which is preliminary data.</text>
</comment>
<gene>
    <name evidence="2" type="ORF">CE561_05050</name>
</gene>
<dbReference type="PRINTS" id="PR00702">
    <property type="entry name" value="ACRIFLAVINRP"/>
</dbReference>